<evidence type="ECO:0000259" key="3">
    <source>
        <dbReference type="Pfam" id="PF25137"/>
    </source>
</evidence>
<dbReference type="OrthoDB" id="9804734at2"/>
<dbReference type="SUPFAM" id="SSF56796">
    <property type="entry name" value="Dehydroquinate synthase-like"/>
    <property type="match status" value="1"/>
</dbReference>
<dbReference type="PROSITE" id="PS00913">
    <property type="entry name" value="ADH_IRON_1"/>
    <property type="match status" value="1"/>
</dbReference>
<dbReference type="InterPro" id="IPR039697">
    <property type="entry name" value="Alcohol_dehydrogenase_Fe"/>
</dbReference>
<comment type="caution">
    <text evidence="4">The sequence shown here is derived from an EMBL/GenBank/DDBJ whole genome shotgun (WGS) entry which is preliminary data.</text>
</comment>
<reference evidence="4 5" key="1">
    <citation type="journal article" date="2017" name="Genome Announc.">
        <title>Draft Genome Sequence of Romboutsia maritimum sp. nov. Strain CCRI-22766(T), Isolated from Coastal Estuarine Mud.</title>
        <authorList>
            <person name="Maheux A.F."/>
            <person name="Boudreau D.K."/>
            <person name="Berube E."/>
            <person name="Boissinot M."/>
            <person name="Raymond F."/>
            <person name="Brodeur S."/>
            <person name="Corbeil J."/>
            <person name="Brightwell G."/>
            <person name="Broda D."/>
            <person name="Omar R.F."/>
            <person name="Bergeron M.G."/>
        </authorList>
    </citation>
    <scope>NUCLEOTIDE SEQUENCE [LARGE SCALE GENOMIC DNA]</scope>
    <source>
        <strain evidence="4 5">CCRI-22766</strain>
    </source>
</reference>
<keyword evidence="5" id="KW-1185">Reference proteome</keyword>
<dbReference type="Pfam" id="PF00465">
    <property type="entry name" value="Fe-ADH"/>
    <property type="match status" value="1"/>
</dbReference>
<dbReference type="PANTHER" id="PTHR11496:SF83">
    <property type="entry name" value="HYDROXYACID-OXOACID TRANSHYDROGENASE, MITOCHONDRIAL"/>
    <property type="match status" value="1"/>
</dbReference>
<organism evidence="4 5">
    <name type="scientific">Romboutsia maritimum</name>
    <dbReference type="NCBI Taxonomy" id="2020948"/>
    <lineage>
        <taxon>Bacteria</taxon>
        <taxon>Bacillati</taxon>
        <taxon>Bacillota</taxon>
        <taxon>Clostridia</taxon>
        <taxon>Peptostreptococcales</taxon>
        <taxon>Peptostreptococcaceae</taxon>
        <taxon>Romboutsia</taxon>
    </lineage>
</organism>
<evidence type="ECO:0000313" key="4">
    <source>
        <dbReference type="EMBL" id="RDY23504.1"/>
    </source>
</evidence>
<evidence type="ECO:0000259" key="2">
    <source>
        <dbReference type="Pfam" id="PF00465"/>
    </source>
</evidence>
<dbReference type="FunFam" id="3.40.50.1970:FF:000003">
    <property type="entry name" value="Alcohol dehydrogenase, iron-containing"/>
    <property type="match status" value="1"/>
</dbReference>
<keyword evidence="1" id="KW-0560">Oxidoreductase</keyword>
<evidence type="ECO:0000313" key="5">
    <source>
        <dbReference type="Proteomes" id="UP000243494"/>
    </source>
</evidence>
<dbReference type="AlphaFoldDB" id="A0A371ISP3"/>
<dbReference type="InterPro" id="IPR018211">
    <property type="entry name" value="ADH_Fe_CS"/>
</dbReference>
<dbReference type="Gene3D" id="1.20.1090.10">
    <property type="entry name" value="Dehydroquinate synthase-like - alpha domain"/>
    <property type="match status" value="1"/>
</dbReference>
<dbReference type="RefSeq" id="WP_095406438.1">
    <property type="nucleotide sequence ID" value="NZ_NOJZ02000011.1"/>
</dbReference>
<dbReference type="PANTHER" id="PTHR11496">
    <property type="entry name" value="ALCOHOL DEHYDROGENASE"/>
    <property type="match status" value="1"/>
</dbReference>
<dbReference type="GO" id="GO:0004022">
    <property type="term" value="F:alcohol dehydrogenase (NAD+) activity"/>
    <property type="evidence" value="ECO:0007669"/>
    <property type="project" value="TreeGrafter"/>
</dbReference>
<dbReference type="Pfam" id="PF25137">
    <property type="entry name" value="ADH_Fe_C"/>
    <property type="match status" value="1"/>
</dbReference>
<evidence type="ECO:0000256" key="1">
    <source>
        <dbReference type="ARBA" id="ARBA00023002"/>
    </source>
</evidence>
<sequence>MYSFDIKTKIRFGEGSLKYLNSIKEKKVLIVTDPFMVKSGAINKILDNLNQLEYEIFSDIVPDPPIEIIVSGIEKVKNFKPQVIIALGGGSAIDAAKAIMNLSKKIINIEDVEFIAIPTTSGTGSEVTSFSVITDKQKGTKYPLVSDELLPDVAILDSELVKTVPDFITADTGMDVLTHALEAYVSTNATDFSDALAEKAITIAFEYLIKAYKDGEDVVARQKMHNASCLAGLAFNLASLGLNHGIAHALGGKLHIPHGRANAILLPHIIEYNADISGYNQREYSFAAKKFANISKILGLSSSNIRVAVKSLINEINKLEKSMNMPMTLSQCKVESSQLTSLESEIATLALNDACTITNPRKPSTEDVIKILNKIK</sequence>
<proteinExistence type="predicted"/>
<dbReference type="EMBL" id="NOJZ02000011">
    <property type="protein sequence ID" value="RDY23504.1"/>
    <property type="molecule type" value="Genomic_DNA"/>
</dbReference>
<dbReference type="Proteomes" id="UP000243494">
    <property type="component" value="Unassembled WGS sequence"/>
</dbReference>
<dbReference type="InterPro" id="IPR056798">
    <property type="entry name" value="ADH_Fe_C"/>
</dbReference>
<accession>A0A371ISP3</accession>
<feature type="domain" description="Alcohol dehydrogenase iron-type/glycerol dehydrogenase GldA" evidence="2">
    <location>
        <begin position="8"/>
        <end position="157"/>
    </location>
</feature>
<dbReference type="GO" id="GO:0046872">
    <property type="term" value="F:metal ion binding"/>
    <property type="evidence" value="ECO:0007669"/>
    <property type="project" value="InterPro"/>
</dbReference>
<dbReference type="CDD" id="cd08180">
    <property type="entry name" value="PDD"/>
    <property type="match status" value="1"/>
</dbReference>
<name>A0A371ISP3_9FIRM</name>
<dbReference type="InterPro" id="IPR001670">
    <property type="entry name" value="ADH_Fe/GldA"/>
</dbReference>
<dbReference type="Gene3D" id="3.40.50.1970">
    <property type="match status" value="1"/>
</dbReference>
<protein>
    <submittedName>
        <fullName evidence="4">Iron-containing alcohol dehydrogenase</fullName>
    </submittedName>
</protein>
<feature type="domain" description="Fe-containing alcohol dehydrogenase-like C-terminal" evidence="3">
    <location>
        <begin position="169"/>
        <end position="374"/>
    </location>
</feature>
<gene>
    <name evidence="4" type="ORF">CHF27_007730</name>
</gene>
<dbReference type="FunFam" id="1.20.1090.10:FF:000001">
    <property type="entry name" value="Aldehyde-alcohol dehydrogenase"/>
    <property type="match status" value="1"/>
</dbReference>